<comment type="cofactor">
    <cofactor evidence="1">
        <name>Zn(2+)</name>
        <dbReference type="ChEBI" id="CHEBI:29105"/>
    </cofactor>
    <text evidence="1">Binds 1 zinc ion per subunit.</text>
</comment>
<comment type="function">
    <text evidence="1">Destroys radicals which are normally produced within the cells and which are toxic to biological systems.</text>
</comment>
<dbReference type="EC" id="1.15.1.1" evidence="1"/>
<dbReference type="KEGG" id="hazt:108680341"/>
<keyword evidence="3" id="KW-0732">Signal</keyword>
<feature type="compositionally biased region" description="Acidic residues" evidence="2">
    <location>
        <begin position="259"/>
        <end position="274"/>
    </location>
</feature>
<feature type="signal peptide" evidence="3">
    <location>
        <begin position="1"/>
        <end position="22"/>
    </location>
</feature>
<dbReference type="CDD" id="cd00305">
    <property type="entry name" value="Cu-Zn_Superoxide_Dismutase"/>
    <property type="match status" value="1"/>
</dbReference>
<evidence type="ECO:0000313" key="6">
    <source>
        <dbReference type="RefSeq" id="XP_018024632.1"/>
    </source>
</evidence>
<dbReference type="Pfam" id="PF00080">
    <property type="entry name" value="Sod_Cu"/>
    <property type="match status" value="1"/>
</dbReference>
<feature type="compositionally biased region" description="Basic residues" evidence="2">
    <location>
        <begin position="207"/>
        <end position="229"/>
    </location>
</feature>
<comment type="cofactor">
    <cofactor evidence="1">
        <name>Cu cation</name>
        <dbReference type="ChEBI" id="CHEBI:23378"/>
    </cofactor>
    <text evidence="1">Binds 1 copper ion per subunit.</text>
</comment>
<accession>A0A8B7PGD2</accession>
<comment type="catalytic activity">
    <reaction evidence="1">
        <text>2 superoxide + 2 H(+) = H2O2 + O2</text>
        <dbReference type="Rhea" id="RHEA:20696"/>
        <dbReference type="ChEBI" id="CHEBI:15378"/>
        <dbReference type="ChEBI" id="CHEBI:15379"/>
        <dbReference type="ChEBI" id="CHEBI:16240"/>
        <dbReference type="ChEBI" id="CHEBI:18421"/>
        <dbReference type="EC" id="1.15.1.1"/>
    </reaction>
</comment>
<dbReference type="PANTHER" id="PTHR10003">
    <property type="entry name" value="SUPEROXIDE DISMUTASE CU-ZN -RELATED"/>
    <property type="match status" value="1"/>
</dbReference>
<feature type="region of interest" description="Disordered" evidence="2">
    <location>
        <begin position="187"/>
        <end position="330"/>
    </location>
</feature>
<keyword evidence="1" id="KW-0560">Oxidoreductase</keyword>
<evidence type="ECO:0000256" key="2">
    <source>
        <dbReference type="SAM" id="MobiDB-lite"/>
    </source>
</evidence>
<keyword evidence="1" id="KW-0862">Zinc</keyword>
<proteinExistence type="inferred from homology"/>
<evidence type="ECO:0000256" key="3">
    <source>
        <dbReference type="SAM" id="SignalP"/>
    </source>
</evidence>
<feature type="compositionally biased region" description="Basic and acidic residues" evidence="2">
    <location>
        <begin position="151"/>
        <end position="165"/>
    </location>
</feature>
<dbReference type="OrthoDB" id="2015551at2759"/>
<name>A0A8B7PGD2_HYAAZ</name>
<dbReference type="RefSeq" id="XP_018024632.1">
    <property type="nucleotide sequence ID" value="XM_018169143.2"/>
</dbReference>
<dbReference type="GO" id="GO:0005507">
    <property type="term" value="F:copper ion binding"/>
    <property type="evidence" value="ECO:0007669"/>
    <property type="project" value="InterPro"/>
</dbReference>
<evidence type="ECO:0000313" key="5">
    <source>
        <dbReference type="Proteomes" id="UP000694843"/>
    </source>
</evidence>
<reference evidence="6" key="1">
    <citation type="submission" date="2025-08" db="UniProtKB">
        <authorList>
            <consortium name="RefSeq"/>
        </authorList>
    </citation>
    <scope>IDENTIFICATION</scope>
    <source>
        <tissue evidence="6">Whole organism</tissue>
    </source>
</reference>
<feature type="compositionally biased region" description="Basic and acidic residues" evidence="2">
    <location>
        <begin position="275"/>
        <end position="317"/>
    </location>
</feature>
<dbReference type="InterPro" id="IPR036423">
    <property type="entry name" value="SOD-like_Cu/Zn_dom_sf"/>
</dbReference>
<keyword evidence="1" id="KW-0186">Copper</keyword>
<sequence length="361" mass="39055">MTGDGRTTALLVLIVFITSTRSHRSGKGKPDALVEMVPGIDEKVFGKLALYKKDGGVFIEGVIHNMKPGLHGFHVHEKGLLGNKCMDAGEHFNPLKKVHAGPKDLHRHAGDLGNVYADKNGVAKISIFDGHISLHPHDKTYIGKRSFVVHKKPDDLGRGGDDESLRTGNAGGRLSCGIVIQLGHSLKEPPPVYHPHDGSGKSGFGHGHGHGGGHGHGRKGHGHGRKGHGHSGYGGGGSGHHEDHHGEGIDSDKNKENDQKEDDFGGFDDYDYDFGNDKAFGHSGSSHHDSHSEHPNREEDHDGYSSSNDFHHQHSDPFDDLSSFGSSHSVHSLPAPVKHHGYGGHHYSRFVGFSQHPLHLW</sequence>
<dbReference type="AlphaFoldDB" id="A0A8B7PGD2"/>
<protein>
    <recommendedName>
        <fullName evidence="1">Superoxide dismutase [Cu-Zn]</fullName>
        <ecNumber evidence="1">1.15.1.1</ecNumber>
    </recommendedName>
</protein>
<feature type="compositionally biased region" description="Basic and acidic residues" evidence="2">
    <location>
        <begin position="239"/>
        <end position="258"/>
    </location>
</feature>
<comment type="similarity">
    <text evidence="1">Belongs to the Cu-Zn superoxide dismutase family.</text>
</comment>
<evidence type="ECO:0000259" key="4">
    <source>
        <dbReference type="Pfam" id="PF00080"/>
    </source>
</evidence>
<dbReference type="Proteomes" id="UP000694843">
    <property type="component" value="Unplaced"/>
</dbReference>
<dbReference type="InterPro" id="IPR001424">
    <property type="entry name" value="SOD_Cu_Zn_dom"/>
</dbReference>
<dbReference type="InterPro" id="IPR024134">
    <property type="entry name" value="SOD_Cu/Zn_/chaperone"/>
</dbReference>
<feature type="chain" id="PRO_5034528378" description="Superoxide dismutase [Cu-Zn]" evidence="3">
    <location>
        <begin position="23"/>
        <end position="361"/>
    </location>
</feature>
<feature type="domain" description="Superoxide dismutase copper/zinc binding" evidence="4">
    <location>
        <begin position="47"/>
        <end position="179"/>
    </location>
</feature>
<keyword evidence="5" id="KW-1185">Reference proteome</keyword>
<dbReference type="PRINTS" id="PR00068">
    <property type="entry name" value="CUZNDISMTASE"/>
</dbReference>
<dbReference type="GO" id="GO:0004784">
    <property type="term" value="F:superoxide dismutase activity"/>
    <property type="evidence" value="ECO:0007669"/>
    <property type="project" value="UniProtKB-EC"/>
</dbReference>
<organism evidence="5 6">
    <name type="scientific">Hyalella azteca</name>
    <name type="common">Amphipod</name>
    <dbReference type="NCBI Taxonomy" id="294128"/>
    <lineage>
        <taxon>Eukaryota</taxon>
        <taxon>Metazoa</taxon>
        <taxon>Ecdysozoa</taxon>
        <taxon>Arthropoda</taxon>
        <taxon>Crustacea</taxon>
        <taxon>Multicrustacea</taxon>
        <taxon>Malacostraca</taxon>
        <taxon>Eumalacostraca</taxon>
        <taxon>Peracarida</taxon>
        <taxon>Amphipoda</taxon>
        <taxon>Senticaudata</taxon>
        <taxon>Talitrida</taxon>
        <taxon>Talitroidea</taxon>
        <taxon>Hyalellidae</taxon>
        <taxon>Hyalella</taxon>
    </lineage>
</organism>
<evidence type="ECO:0000256" key="1">
    <source>
        <dbReference type="RuleBase" id="RU000393"/>
    </source>
</evidence>
<dbReference type="Gene3D" id="2.60.40.200">
    <property type="entry name" value="Superoxide dismutase, copper/zinc binding domain"/>
    <property type="match status" value="1"/>
</dbReference>
<keyword evidence="1" id="KW-0479">Metal-binding</keyword>
<dbReference type="GeneID" id="108680341"/>
<feature type="region of interest" description="Disordered" evidence="2">
    <location>
        <begin position="151"/>
        <end position="170"/>
    </location>
</feature>
<gene>
    <name evidence="6" type="primary">LOC108680341</name>
</gene>
<dbReference type="InterPro" id="IPR018152">
    <property type="entry name" value="SOD_Cu/Zn_BS"/>
</dbReference>
<dbReference type="PROSITE" id="PS00332">
    <property type="entry name" value="SOD_CU_ZN_2"/>
    <property type="match status" value="1"/>
</dbReference>
<feature type="compositionally biased region" description="Low complexity" evidence="2">
    <location>
        <begin position="320"/>
        <end position="330"/>
    </location>
</feature>
<dbReference type="SUPFAM" id="SSF49329">
    <property type="entry name" value="Cu,Zn superoxide dismutase-like"/>
    <property type="match status" value="1"/>
</dbReference>